<dbReference type="Proteomes" id="UP000709295">
    <property type="component" value="Unassembled WGS sequence"/>
</dbReference>
<dbReference type="PANTHER" id="PTHR46769:SF2">
    <property type="entry name" value="FIBROCYSTIN-L ISOFORM 2 PRECURSOR-RELATED"/>
    <property type="match status" value="1"/>
</dbReference>
<accession>A0A8J5J560</accession>
<feature type="region of interest" description="Disordered" evidence="2">
    <location>
        <begin position="1220"/>
        <end position="1319"/>
    </location>
</feature>
<comment type="caution">
    <text evidence="4">The sequence shown here is derived from an EMBL/GenBank/DDBJ whole genome shotgun (WGS) entry which is preliminary data.</text>
</comment>
<dbReference type="CDD" id="cd00102">
    <property type="entry name" value="IPT"/>
    <property type="match status" value="2"/>
</dbReference>
<reference evidence="4" key="1">
    <citation type="submission" date="2021-01" db="EMBL/GenBank/DDBJ databases">
        <title>Phytophthora aleatoria, a newly-described species from Pinus radiata is distinct from Phytophthora cactorum isolates based on comparative genomics.</title>
        <authorList>
            <person name="Mcdougal R."/>
            <person name="Panda P."/>
            <person name="Williams N."/>
            <person name="Studholme D.J."/>
        </authorList>
    </citation>
    <scope>NUCLEOTIDE SEQUENCE</scope>
    <source>
        <strain evidence="4">NZFS 4037</strain>
    </source>
</reference>
<sequence length="1351" mass="147650">MQAPSAPSLRLRLLEPSVGVVTGGTRVVLHGAGFRPPPHSLTVRLRVDLQDVEYDNHSDTCDQLSWTTRPSISNTVDISGRFVLDTQLECVLPSFERQAARAIAARTCLAASSASVSSAPQLVPLSVEVILNGGEQRSNTLSFKLHQPLEVRRIFKQASERTGAVSEQTREGKWKLSPLGVYEVGFDAPTMGFGAASVEITLNRTEFFRCKSDAPPEGFGYRVRRDVTLRAVEPACISVTSGQVTEVKLVGDGFVDSGDIVVAMLQKELSSTEADAAKPAKEVQVAQLNATYYGKNEVRFSYDAGVTFFPVVDPPPTAAQSNPLAKDLSYLCFLFYPPPVVRSAIPLSADILGGSCIRLQGENLVDHGAQMSVIFESSSMSRKVSAGSIVSFEFAERIATPTVDFRFGDSLPSSGRIREERFVECFSPELSAGTHCISISFNEQHYEPAVLMERQVEQPKDSEHSVATFHAFPLPVFALPPAGRDRVYAFGPTSGGTVVVIKGKGFVPDTKIYVRFASQFKDAFDGQSEIIVSAKVMDGETIRCISPPSMRLGRAVLHVSYNLQQFSDSTCFFEYHAPTRYVAKGTLCGPISGQTPMKLIVEDMKGLPSLTQLLQCVVRFESEKHGVSSDVEAQFDPESCILSCITPAWPINELVGLRVSLSRGEGELFEDTHVKFLFYDPPEGVIKIEPAAGPIGGGTEVLAWCGSIVETGEITKFNYLIAAAISEIKSTSAVVHTVLGISLNGINYTSTQSPLHFTYYVEPILRRINPGWAALEVRFSLQGEKQPEHHDIVVGVTGVDTIPRFGRDEVSFVMYKTPTIKSVAPLTALVSGVSTTEIIVQGFEEKAVSNMRLAPKLRFKRRGQMQVSDAQLVSESRFECVVPRFNVTNAKNACNPFAVVYVGKAQLKSTRKDGVFSPVWNELFDFEWTSNSDSNLPSVRVVFENQLTADQSESLGHVELKFPVKDKVAQPFALRAWFPLRRIRGKYYRKENEEAAVQVQKNSKKQAISTLNLGEVELAIAFIPPVAQIKKHKKALRSSIISVITTQPQSRKQSQGKGGSGIYSSKKEKLLRAFRQRGAPISLVPTELAVELALNGQDFWSVAPLTCYSILTPIVVDVEPKFISIAGGSTLHVSGNNFVNTGCLRVAFAVLTKDDTTQTLRSECTIVVEAKYRSSTSLVCTTPPLLNLATEASYVNVYVSLNGSDFDSIALPKQLLKLSEPAAERPQSSVNFDERIEESDETVVEESPRKSPRITGAADDKVNEPQAGNQVDASKEDAVRTPHTLAQATVASTNKDTRTIPPSSPAPSPANTNAIMPRQANLSGPNPFYNDIAPLYAKFLNSTEVKRFLKH</sequence>
<dbReference type="CDD" id="cd00030">
    <property type="entry name" value="C2"/>
    <property type="match status" value="1"/>
</dbReference>
<keyword evidence="1" id="KW-0732">Signal</keyword>
<dbReference type="InterPro" id="IPR000008">
    <property type="entry name" value="C2_dom"/>
</dbReference>
<feature type="domain" description="C2" evidence="3">
    <location>
        <begin position="861"/>
        <end position="978"/>
    </location>
</feature>
<dbReference type="EMBL" id="JAENGY010000055">
    <property type="protein sequence ID" value="KAG6975641.1"/>
    <property type="molecule type" value="Genomic_DNA"/>
</dbReference>
<dbReference type="Pfam" id="PF00168">
    <property type="entry name" value="C2"/>
    <property type="match status" value="1"/>
</dbReference>
<gene>
    <name evidence="4" type="ORF">JG688_00002183</name>
</gene>
<evidence type="ECO:0000256" key="2">
    <source>
        <dbReference type="SAM" id="MobiDB-lite"/>
    </source>
</evidence>
<feature type="compositionally biased region" description="Polar residues" evidence="2">
    <location>
        <begin position="1284"/>
        <end position="1294"/>
    </location>
</feature>
<feature type="compositionally biased region" description="Acidic residues" evidence="2">
    <location>
        <begin position="1235"/>
        <end position="1244"/>
    </location>
</feature>
<proteinExistence type="predicted"/>
<dbReference type="PROSITE" id="PS50004">
    <property type="entry name" value="C2"/>
    <property type="match status" value="1"/>
</dbReference>
<evidence type="ECO:0000313" key="4">
    <source>
        <dbReference type="EMBL" id="KAG6975641.1"/>
    </source>
</evidence>
<evidence type="ECO:0000313" key="5">
    <source>
        <dbReference type="Proteomes" id="UP000709295"/>
    </source>
</evidence>
<dbReference type="InterPro" id="IPR002909">
    <property type="entry name" value="IPT_dom"/>
</dbReference>
<protein>
    <recommendedName>
        <fullName evidence="3">C2 domain-containing protein</fullName>
    </recommendedName>
</protein>
<dbReference type="PANTHER" id="PTHR46769">
    <property type="entry name" value="POLYCYSTIC KIDNEY AND HEPATIC DISEASE 1 (AUTOSOMAL RECESSIVE)-LIKE 1"/>
    <property type="match status" value="1"/>
</dbReference>
<dbReference type="Pfam" id="PF01833">
    <property type="entry name" value="TIG"/>
    <property type="match status" value="1"/>
</dbReference>
<dbReference type="InterPro" id="IPR052387">
    <property type="entry name" value="Fibrocystin"/>
</dbReference>
<evidence type="ECO:0000256" key="1">
    <source>
        <dbReference type="ARBA" id="ARBA00022729"/>
    </source>
</evidence>
<evidence type="ECO:0000259" key="3">
    <source>
        <dbReference type="PROSITE" id="PS50004"/>
    </source>
</evidence>
<organism evidence="4 5">
    <name type="scientific">Phytophthora aleatoria</name>
    <dbReference type="NCBI Taxonomy" id="2496075"/>
    <lineage>
        <taxon>Eukaryota</taxon>
        <taxon>Sar</taxon>
        <taxon>Stramenopiles</taxon>
        <taxon>Oomycota</taxon>
        <taxon>Peronosporomycetes</taxon>
        <taxon>Peronosporales</taxon>
        <taxon>Peronosporaceae</taxon>
        <taxon>Phytophthora</taxon>
    </lineage>
</organism>
<keyword evidence="5" id="KW-1185">Reference proteome</keyword>
<name>A0A8J5J560_9STRA</name>